<dbReference type="HOGENOM" id="CLU_292866_0_0_1"/>
<feature type="compositionally biased region" description="Pro residues" evidence="1">
    <location>
        <begin position="176"/>
        <end position="185"/>
    </location>
</feature>
<feature type="region of interest" description="Disordered" evidence="1">
    <location>
        <begin position="1"/>
        <end position="29"/>
    </location>
</feature>
<protein>
    <recommendedName>
        <fullName evidence="4">Transcription factor domain-containing protein</fullName>
    </recommendedName>
</protein>
<dbReference type="EMBL" id="KN847902">
    <property type="protein sequence ID" value="KIR40560.1"/>
    <property type="molecule type" value="Genomic_DNA"/>
</dbReference>
<feature type="region of interest" description="Disordered" evidence="1">
    <location>
        <begin position="79"/>
        <end position="114"/>
    </location>
</feature>
<evidence type="ECO:0008006" key="4">
    <source>
        <dbReference type="Google" id="ProtNLM"/>
    </source>
</evidence>
<sequence length="931" mass="103818">MNLAARLKNKVERARQTRKIQGRDQYPSHIVSKGTGLQRLVLPPSKSAPESVIHDIPVTQDAQEGHHLDVITQQLPILSQPPPISAPPQPPFQNNLHGAVGFRSSDSASSASFKPESATDMSLAQTRLLQVPTVASALSALSLASQPLQSVTDQVIPPKTEHLAVTTQSGYTHQSDPPPIGPSCPNPSNLPQQQFHQAIPPTVTPLPRHDQSSFIPLSTVSQDIATYIPYSADDTPSYTTKREPQAFSTHTNMSLVNTGSRPGQLSSFPNHTRPIVSSDINSYGKLPGVSTRVEIWDDRSSSRDTETAGLLPVNDVAIADENLVCDPFSYANGGGATGFSSLALSNDGPVLTSEDRNGLSQFRTTNDGMPKTVPAWYDFTSDGCDHSYISSTTMDTLAQGIHSRDLKRKARTPSQVDGEYKMYTPPGNIQAAMDGWWNWILEHYDKDKNTAKKLVTNACNSFFTNAHIWLNFLNKSLFFSSLCSQTSYSNTPVYKSTSLRAAPHVLLSILGLVTLLQKGHTYEGQKLALLFQREARSILNYCISAGSQDPSLVSAAIIIATFETQPHIEHSTERLAGAILMLDGIGLSVFSSRLDADDARVSTSVTGLPRLKHSAVVATAAGEKEAQLEPSITEWAQVPQWADHWSEGDIWKEEMRRMLWTACSISATFSLWHFMVGKTPLALEISHPERFRLFFPGEMAVIETGDGEQGKTTPWALYHRLTILWHFIVNNQPLHFDCKLEIVRELKAVEDDIQIFIDAGILKIYIWQSADWAMLIRRVLGLMDAQALHRWLRNEITFFKELAGGRPGVPQVRQRPLYAWWFVMQVSSALELSRMGKEFWDDSDLIYRMALAGLDQVIKHWNCQNVLGPYFEYLQHKHRTLLEERQRLLQAEAQGRVQDLHLEQLEILRGEAEGRLAKIQCISEYRDSKLY</sequence>
<keyword evidence="3" id="KW-1185">Reference proteome</keyword>
<dbReference type="OrthoDB" id="2571241at2759"/>
<accession>A0A0D0V6K3</accession>
<name>A0A0D0V6K3_9TREE</name>
<proteinExistence type="predicted"/>
<gene>
    <name evidence="2" type="ORF">I313_03211</name>
</gene>
<evidence type="ECO:0000313" key="3">
    <source>
        <dbReference type="Proteomes" id="UP000053392"/>
    </source>
</evidence>
<dbReference type="AlphaFoldDB" id="A0A0D0V6K3"/>
<evidence type="ECO:0000256" key="1">
    <source>
        <dbReference type="SAM" id="MobiDB-lite"/>
    </source>
</evidence>
<reference evidence="2 3" key="1">
    <citation type="submission" date="2015-01" db="EMBL/GenBank/DDBJ databases">
        <title>The Genome Sequence of Cryptococcus gattii Ram5.</title>
        <authorList>
            <consortium name="The Broad Institute Genomics Platform"/>
            <person name="Cuomo C."/>
            <person name="Litvintseva A."/>
            <person name="Chen Y."/>
            <person name="Heitman J."/>
            <person name="Sun S."/>
            <person name="Springer D."/>
            <person name="Dromer F."/>
            <person name="Young S."/>
            <person name="Zeng Q."/>
            <person name="Gargeya S."/>
            <person name="Abouelleil A."/>
            <person name="Alvarado L."/>
            <person name="Chapman S.B."/>
            <person name="Gainer-Dewar J."/>
            <person name="Goldberg J."/>
            <person name="Griggs A."/>
            <person name="Gujja S."/>
            <person name="Hansen M."/>
            <person name="Howarth C."/>
            <person name="Imamovic A."/>
            <person name="Larimer J."/>
            <person name="Murphy C."/>
            <person name="Naylor J."/>
            <person name="Pearson M."/>
            <person name="Priest M."/>
            <person name="Roberts A."/>
            <person name="Saif S."/>
            <person name="Shea T."/>
            <person name="Sykes S."/>
            <person name="Wortman J."/>
            <person name="Nusbaum C."/>
            <person name="Birren B."/>
        </authorList>
    </citation>
    <scope>NUCLEOTIDE SEQUENCE [LARGE SCALE GENOMIC DNA]</scope>
    <source>
        <strain evidence="2 3">Ram5</strain>
    </source>
</reference>
<organism evidence="2 3">
    <name type="scientific">Cryptococcus deuterogattii Ram5</name>
    <dbReference type="NCBI Taxonomy" id="1296110"/>
    <lineage>
        <taxon>Eukaryota</taxon>
        <taxon>Fungi</taxon>
        <taxon>Dikarya</taxon>
        <taxon>Basidiomycota</taxon>
        <taxon>Agaricomycotina</taxon>
        <taxon>Tremellomycetes</taxon>
        <taxon>Tremellales</taxon>
        <taxon>Cryptococcaceae</taxon>
        <taxon>Cryptococcus</taxon>
        <taxon>Cryptococcus gattii species complex</taxon>
    </lineage>
</organism>
<feature type="compositionally biased region" description="Pro residues" evidence="1">
    <location>
        <begin position="79"/>
        <end position="91"/>
    </location>
</feature>
<dbReference type="Proteomes" id="UP000053392">
    <property type="component" value="Unassembled WGS sequence"/>
</dbReference>
<evidence type="ECO:0000313" key="2">
    <source>
        <dbReference type="EMBL" id="KIR40560.1"/>
    </source>
</evidence>
<feature type="region of interest" description="Disordered" evidence="1">
    <location>
        <begin position="166"/>
        <end position="194"/>
    </location>
</feature>